<feature type="compositionally biased region" description="Basic and acidic residues" evidence="1">
    <location>
        <begin position="8"/>
        <end position="18"/>
    </location>
</feature>
<evidence type="ECO:0000313" key="3">
    <source>
        <dbReference type="Proteomes" id="UP001476247"/>
    </source>
</evidence>
<gene>
    <name evidence="2" type="ORF">HPULCUR_011983</name>
</gene>
<dbReference type="Proteomes" id="UP001476247">
    <property type="component" value="Unassembled WGS sequence"/>
</dbReference>
<keyword evidence="3" id="KW-1185">Reference proteome</keyword>
<feature type="region of interest" description="Disordered" evidence="1">
    <location>
        <begin position="1"/>
        <end position="35"/>
    </location>
</feature>
<reference evidence="2 3" key="1">
    <citation type="submission" date="2024-04" db="EMBL/GenBank/DDBJ databases">
        <title>genome sequences of Mucor flavus KT1a and Helicostylum pulchrum KT1b strains isolation_sourced from the surface of a dry-aged beef.</title>
        <authorList>
            <person name="Toyotome T."/>
            <person name="Hosono M."/>
            <person name="Torimaru M."/>
            <person name="Fukuda K."/>
            <person name="Mikami N."/>
        </authorList>
    </citation>
    <scope>NUCLEOTIDE SEQUENCE [LARGE SCALE GENOMIC DNA]</scope>
    <source>
        <strain evidence="2 3">KT1b</strain>
    </source>
</reference>
<evidence type="ECO:0000256" key="1">
    <source>
        <dbReference type="SAM" id="MobiDB-lite"/>
    </source>
</evidence>
<feature type="compositionally biased region" description="Polar residues" evidence="1">
    <location>
        <begin position="21"/>
        <end position="35"/>
    </location>
</feature>
<dbReference type="EMBL" id="BAABUJ010000065">
    <property type="protein sequence ID" value="GAA5806449.1"/>
    <property type="molecule type" value="Genomic_DNA"/>
</dbReference>
<accession>A0ABP9YHM6</accession>
<sequence>MQASNDKPTIESDRHELAQQEEVSNVPSQSVEQVPTESYNTFVPYVLEPQQEDNISIDMIKLYQELLPKKESHDRRIKFVKLMDRLMNTEWPDHDIKAHVFGLVTEKNS</sequence>
<evidence type="ECO:0008006" key="4">
    <source>
        <dbReference type="Google" id="ProtNLM"/>
    </source>
</evidence>
<evidence type="ECO:0000313" key="2">
    <source>
        <dbReference type="EMBL" id="GAA5806449.1"/>
    </source>
</evidence>
<comment type="caution">
    <text evidence="2">The sequence shown here is derived from an EMBL/GenBank/DDBJ whole genome shotgun (WGS) entry which is preliminary data.</text>
</comment>
<protein>
    <recommendedName>
        <fullName evidence="4">BESS domain-containing protein</fullName>
    </recommendedName>
</protein>
<organism evidence="2 3">
    <name type="scientific">Helicostylum pulchrum</name>
    <dbReference type="NCBI Taxonomy" id="562976"/>
    <lineage>
        <taxon>Eukaryota</taxon>
        <taxon>Fungi</taxon>
        <taxon>Fungi incertae sedis</taxon>
        <taxon>Mucoromycota</taxon>
        <taxon>Mucoromycotina</taxon>
        <taxon>Mucoromycetes</taxon>
        <taxon>Mucorales</taxon>
        <taxon>Mucorineae</taxon>
        <taxon>Mucoraceae</taxon>
        <taxon>Helicostylum</taxon>
    </lineage>
</organism>
<name>A0ABP9YHM6_9FUNG</name>
<proteinExistence type="predicted"/>